<accession>A0AAE3K3Z5</accession>
<dbReference type="InterPro" id="IPR006554">
    <property type="entry name" value="Helicase-like_DEXD_c2"/>
</dbReference>
<proteinExistence type="predicted"/>
<dbReference type="GO" id="GO:0003677">
    <property type="term" value="F:DNA binding"/>
    <property type="evidence" value="ECO:0007669"/>
    <property type="project" value="UniProtKB-KW"/>
</dbReference>
<evidence type="ECO:0000256" key="4">
    <source>
        <dbReference type="ARBA" id="ARBA00022763"/>
    </source>
</evidence>
<dbReference type="SMART" id="SM00488">
    <property type="entry name" value="DEXDc2"/>
    <property type="match status" value="1"/>
</dbReference>
<evidence type="ECO:0000256" key="12">
    <source>
        <dbReference type="ARBA" id="ARBA00023235"/>
    </source>
</evidence>
<dbReference type="Pfam" id="PF06733">
    <property type="entry name" value="DEAD_2"/>
    <property type="match status" value="1"/>
</dbReference>
<evidence type="ECO:0000256" key="8">
    <source>
        <dbReference type="ARBA" id="ARBA00023004"/>
    </source>
</evidence>
<dbReference type="InterPro" id="IPR014001">
    <property type="entry name" value="Helicase_ATP-bd"/>
</dbReference>
<keyword evidence="5" id="KW-0378">Hydrolase</keyword>
<evidence type="ECO:0000256" key="2">
    <source>
        <dbReference type="ARBA" id="ARBA00022723"/>
    </source>
</evidence>
<evidence type="ECO:0000256" key="13">
    <source>
        <dbReference type="SAM" id="MobiDB-lite"/>
    </source>
</evidence>
<evidence type="ECO:0000256" key="3">
    <source>
        <dbReference type="ARBA" id="ARBA00022741"/>
    </source>
</evidence>
<keyword evidence="10" id="KW-0238">DNA-binding</keyword>
<dbReference type="InterPro" id="IPR010614">
    <property type="entry name" value="RAD3-like_helicase_DEAD"/>
</dbReference>
<name>A0AAE3K3Z5_9EURY</name>
<gene>
    <name evidence="15" type="ORF">AArcSt11_00775</name>
</gene>
<reference evidence="15 16" key="1">
    <citation type="journal article" date="2022" name="Syst. Appl. Microbiol.">
        <title>Natronocalculus amylovorans gen. nov., sp. nov., and Natranaeroarchaeum aerophilus sp. nov., dominant culturable amylolytic natronoarchaea from hypersaline soda lakes in southwestern Siberia.</title>
        <authorList>
            <person name="Sorokin D.Y."/>
            <person name="Elcheninov A.G."/>
            <person name="Khizhniak T.V."/>
            <person name="Koenen M."/>
            <person name="Bale N.J."/>
            <person name="Damste J.S.S."/>
            <person name="Kublanov I.V."/>
        </authorList>
    </citation>
    <scope>NUCLEOTIDE SEQUENCE [LARGE SCALE GENOMIC DNA]</scope>
    <source>
        <strain evidence="15 16">AArc-St1-1</strain>
    </source>
</reference>
<keyword evidence="8" id="KW-0408">Iron</keyword>
<dbReference type="SMART" id="SM00487">
    <property type="entry name" value="DEXDc"/>
    <property type="match status" value="1"/>
</dbReference>
<evidence type="ECO:0000256" key="9">
    <source>
        <dbReference type="ARBA" id="ARBA00023014"/>
    </source>
</evidence>
<comment type="caution">
    <text evidence="15">The sequence shown here is derived from an EMBL/GenBank/DDBJ whole genome shotgun (WGS) entry which is preliminary data.</text>
</comment>
<dbReference type="PANTHER" id="PTHR11472">
    <property type="entry name" value="DNA REPAIR DEAD HELICASE RAD3/XP-D SUBFAMILY MEMBER"/>
    <property type="match status" value="1"/>
</dbReference>
<organism evidence="15 16">
    <name type="scientific">Natranaeroarchaeum aerophilus</name>
    <dbReference type="NCBI Taxonomy" id="2917711"/>
    <lineage>
        <taxon>Archaea</taxon>
        <taxon>Methanobacteriati</taxon>
        <taxon>Methanobacteriota</taxon>
        <taxon>Stenosarchaea group</taxon>
        <taxon>Halobacteria</taxon>
        <taxon>Halobacteriales</taxon>
        <taxon>Natronoarchaeaceae</taxon>
        <taxon>Natranaeroarchaeum</taxon>
    </lineage>
</organism>
<dbReference type="PROSITE" id="PS51193">
    <property type="entry name" value="HELICASE_ATP_BIND_2"/>
    <property type="match status" value="1"/>
</dbReference>
<dbReference type="InterPro" id="IPR006555">
    <property type="entry name" value="ATP-dep_Helicase_C"/>
</dbReference>
<dbReference type="Gene3D" id="3.40.50.300">
    <property type="entry name" value="P-loop containing nucleotide triphosphate hydrolases"/>
    <property type="match status" value="2"/>
</dbReference>
<feature type="domain" description="Helicase ATP-binding" evidence="14">
    <location>
        <begin position="8"/>
        <end position="354"/>
    </location>
</feature>
<dbReference type="Proteomes" id="UP001202674">
    <property type="component" value="Unassembled WGS sequence"/>
</dbReference>
<dbReference type="InterPro" id="IPR045028">
    <property type="entry name" value="DinG/Rad3-like"/>
</dbReference>
<keyword evidence="16" id="KW-1185">Reference proteome</keyword>
<dbReference type="InterPro" id="IPR014013">
    <property type="entry name" value="Helic_SF1/SF2_ATP-bd_DinG/Rad3"/>
</dbReference>
<dbReference type="SUPFAM" id="SSF52540">
    <property type="entry name" value="P-loop containing nucleoside triphosphate hydrolases"/>
    <property type="match status" value="1"/>
</dbReference>
<keyword evidence="1" id="KW-0004">4Fe-4S</keyword>
<dbReference type="GO" id="GO:0003678">
    <property type="term" value="F:DNA helicase activity"/>
    <property type="evidence" value="ECO:0007669"/>
    <property type="project" value="InterPro"/>
</dbReference>
<keyword evidence="11" id="KW-0234">DNA repair</keyword>
<evidence type="ECO:0000256" key="1">
    <source>
        <dbReference type="ARBA" id="ARBA00022485"/>
    </source>
</evidence>
<keyword evidence="4" id="KW-0227">DNA damage</keyword>
<keyword evidence="12" id="KW-0413">Isomerase</keyword>
<sequence length="800" mass="90619">MSESSEVSWQTYFGFSDTYENQSDVIENIIETAKDSGYLAMEGPCGTGKTMASLTAASYLIRETDQFDNAMVVTPVKQQRQQFVEDLRVINDQLEDPLAGVALVGKRDLCPYGREEVFPEGSSVQERCEDLRDATATLVTEDSALKVDQQFETDATLDSSPIPEEDKWWDPAKGRVLVENAQRDPLNEDSDPLHTAGKTAPYPRSQPSTTPEMMESENSELYCPFEADWYSRDKASAVPFESGTNHVVTTEELLPNAVDAGTCPHRAMTVLMQNADIVIGNYNHVFDTSSRQLTAPILDTQTLVIVDEAHRMEERVRDLLTDTIGYHTVKRAKNDLEQILRPARQSPQNKRDIETRLAAQEVPFEAVETAEKFYDDVIQWFETRVDDELQDRFEQYGSGLSWNAVPEDDVEIPLRDPGDASPDGFTRWAEQAGHGGDTFRMLSKVGLAVEDALEQMGNDRDCVCTAVGALFGQWWERDHVEYFREIELEYSETDARDVEQPWLNYYNASLVMYNCMPSEKIKGILDEFGGGVLMSATLEPLSIFEEVAGLEELATDEEEPRVVSSRTYDLTFPAENRASWIVDVEAFKKRNRGKATLDNTNRTRERYAYVAREIACSHGNILLAWPNYSEAEWAANRLREEIEKPVLLDQSSSHEETRELKREFVHGEPKVLVTSTRGTLTEGVDYEGDELHTCAVFGIPLVNIGSPRVKAVEYAYGNRFGQENSFTYALTIPAVRQIRQAFGRVIRGPDERGVRIVVGERFVPDALHSVYEFFPETERDEFVRMKPDFLTSQFGKFWDT</sequence>
<keyword evidence="6 15" id="KW-0347">Helicase</keyword>
<dbReference type="Pfam" id="PF13307">
    <property type="entry name" value="Helicase_C_2"/>
    <property type="match status" value="1"/>
</dbReference>
<dbReference type="GO" id="GO:0016818">
    <property type="term" value="F:hydrolase activity, acting on acid anhydrides, in phosphorus-containing anhydrides"/>
    <property type="evidence" value="ECO:0007669"/>
    <property type="project" value="InterPro"/>
</dbReference>
<evidence type="ECO:0000256" key="10">
    <source>
        <dbReference type="ARBA" id="ARBA00023125"/>
    </source>
</evidence>
<evidence type="ECO:0000256" key="11">
    <source>
        <dbReference type="ARBA" id="ARBA00023204"/>
    </source>
</evidence>
<evidence type="ECO:0000313" key="15">
    <source>
        <dbReference type="EMBL" id="MCL9812185.1"/>
    </source>
</evidence>
<dbReference type="GO" id="GO:0006281">
    <property type="term" value="P:DNA repair"/>
    <property type="evidence" value="ECO:0007669"/>
    <property type="project" value="UniProtKB-KW"/>
</dbReference>
<dbReference type="GO" id="GO:0051539">
    <property type="term" value="F:4 iron, 4 sulfur cluster binding"/>
    <property type="evidence" value="ECO:0007669"/>
    <property type="project" value="UniProtKB-KW"/>
</dbReference>
<dbReference type="InterPro" id="IPR027417">
    <property type="entry name" value="P-loop_NTPase"/>
</dbReference>
<protein>
    <submittedName>
        <fullName evidence="15">ATP-dependent DNA helicase</fullName>
    </submittedName>
</protein>
<feature type="region of interest" description="Disordered" evidence="13">
    <location>
        <begin position="181"/>
        <end position="217"/>
    </location>
</feature>
<dbReference type="PANTHER" id="PTHR11472:SF34">
    <property type="entry name" value="REGULATOR OF TELOMERE ELONGATION HELICASE 1"/>
    <property type="match status" value="1"/>
</dbReference>
<dbReference type="EMBL" id="JAKRVY010000001">
    <property type="protein sequence ID" value="MCL9812185.1"/>
    <property type="molecule type" value="Genomic_DNA"/>
</dbReference>
<keyword evidence="2" id="KW-0479">Metal-binding</keyword>
<dbReference type="SMART" id="SM00491">
    <property type="entry name" value="HELICc2"/>
    <property type="match status" value="1"/>
</dbReference>
<keyword evidence="7" id="KW-0067">ATP-binding</keyword>
<keyword evidence="3" id="KW-0547">Nucleotide-binding</keyword>
<evidence type="ECO:0000259" key="14">
    <source>
        <dbReference type="PROSITE" id="PS51193"/>
    </source>
</evidence>
<evidence type="ECO:0000256" key="6">
    <source>
        <dbReference type="ARBA" id="ARBA00022806"/>
    </source>
</evidence>
<evidence type="ECO:0000313" key="16">
    <source>
        <dbReference type="Proteomes" id="UP001202674"/>
    </source>
</evidence>
<keyword evidence="9" id="KW-0411">Iron-sulfur</keyword>
<dbReference type="GO" id="GO:0005524">
    <property type="term" value="F:ATP binding"/>
    <property type="evidence" value="ECO:0007669"/>
    <property type="project" value="UniProtKB-KW"/>
</dbReference>
<evidence type="ECO:0000256" key="5">
    <source>
        <dbReference type="ARBA" id="ARBA00022801"/>
    </source>
</evidence>
<dbReference type="AlphaFoldDB" id="A0AAE3K3Z5"/>
<dbReference type="RefSeq" id="WP_250593717.1">
    <property type="nucleotide sequence ID" value="NZ_JAKRVY010000001.1"/>
</dbReference>
<evidence type="ECO:0000256" key="7">
    <source>
        <dbReference type="ARBA" id="ARBA00022840"/>
    </source>
</evidence>
<dbReference type="GO" id="GO:0046872">
    <property type="term" value="F:metal ion binding"/>
    <property type="evidence" value="ECO:0007669"/>
    <property type="project" value="UniProtKB-KW"/>
</dbReference>